<name>A0A917FV84_9BACL</name>
<reference evidence="2" key="2">
    <citation type="submission" date="2020-09" db="EMBL/GenBank/DDBJ databases">
        <authorList>
            <person name="Sun Q."/>
            <person name="Zhou Y."/>
        </authorList>
    </citation>
    <scope>NUCLEOTIDE SEQUENCE</scope>
    <source>
        <strain evidence="2">CGMCC 1.12987</strain>
    </source>
</reference>
<reference evidence="2" key="1">
    <citation type="journal article" date="2014" name="Int. J. Syst. Evol. Microbiol.">
        <title>Complete genome sequence of Corynebacterium casei LMG S-19264T (=DSM 44701T), isolated from a smear-ripened cheese.</title>
        <authorList>
            <consortium name="US DOE Joint Genome Institute (JGI-PGF)"/>
            <person name="Walter F."/>
            <person name="Albersmeier A."/>
            <person name="Kalinowski J."/>
            <person name="Ruckert C."/>
        </authorList>
    </citation>
    <scope>NUCLEOTIDE SEQUENCE</scope>
    <source>
        <strain evidence="2">CGMCC 1.12987</strain>
    </source>
</reference>
<evidence type="ECO:0000313" key="2">
    <source>
        <dbReference type="EMBL" id="GGG11729.1"/>
    </source>
</evidence>
<accession>A0A917FV84</accession>
<evidence type="ECO:0008006" key="4">
    <source>
        <dbReference type="Google" id="ProtNLM"/>
    </source>
</evidence>
<sequence length="162" mass="18414">MANQETAQTHDHHGHDHDHGSGCAIPKFNTRDLLVRQDIMDKAKELAEMIYTSEEVKHFQRAEKQIQGNERIQALIAQMKKKQKEIVAFQSFENTKMVAKIEGEIETLQDELDGIPIVAEFQQSQTDINYLLQLVISIIRDTVAEKITVEAAEAEEPAECID</sequence>
<dbReference type="SUPFAM" id="SSF158622">
    <property type="entry name" value="YheA/YmcA-like"/>
    <property type="match status" value="1"/>
</dbReference>
<keyword evidence="3" id="KW-1185">Reference proteome</keyword>
<dbReference type="PANTHER" id="PTHR38448">
    <property type="entry name" value="REGULATORY PROTEIN YLBF-RELATED"/>
    <property type="match status" value="1"/>
</dbReference>
<dbReference type="Pfam" id="PF06133">
    <property type="entry name" value="Com_YlbF"/>
    <property type="match status" value="1"/>
</dbReference>
<dbReference type="PANTHER" id="PTHR38448:SF1">
    <property type="entry name" value="YLBF FAMILY REGULATOR"/>
    <property type="match status" value="1"/>
</dbReference>
<dbReference type="InterPro" id="IPR052767">
    <property type="entry name" value="Bact_com_dev_regulator"/>
</dbReference>
<gene>
    <name evidence="2" type="ORF">GCM10010916_30740</name>
</gene>
<proteinExistence type="predicted"/>
<evidence type="ECO:0000313" key="3">
    <source>
        <dbReference type="Proteomes" id="UP000644756"/>
    </source>
</evidence>
<feature type="compositionally biased region" description="Basic and acidic residues" evidence="1">
    <location>
        <begin position="8"/>
        <end position="20"/>
    </location>
</feature>
<dbReference type="InterPro" id="IPR010368">
    <property type="entry name" value="Com_YlbF"/>
</dbReference>
<dbReference type="Gene3D" id="1.20.1500.10">
    <property type="entry name" value="YheA/YmcA-like"/>
    <property type="match status" value="1"/>
</dbReference>
<dbReference type="EMBL" id="BMGR01000010">
    <property type="protein sequence ID" value="GGG11729.1"/>
    <property type="molecule type" value="Genomic_DNA"/>
</dbReference>
<evidence type="ECO:0000256" key="1">
    <source>
        <dbReference type="SAM" id="MobiDB-lite"/>
    </source>
</evidence>
<dbReference type="Proteomes" id="UP000644756">
    <property type="component" value="Unassembled WGS sequence"/>
</dbReference>
<organism evidence="2 3">
    <name type="scientific">Paenibacillus abyssi</name>
    <dbReference type="NCBI Taxonomy" id="1340531"/>
    <lineage>
        <taxon>Bacteria</taxon>
        <taxon>Bacillati</taxon>
        <taxon>Bacillota</taxon>
        <taxon>Bacilli</taxon>
        <taxon>Bacillales</taxon>
        <taxon>Paenibacillaceae</taxon>
        <taxon>Paenibacillus</taxon>
    </lineage>
</organism>
<dbReference type="AlphaFoldDB" id="A0A917FV84"/>
<dbReference type="InterPro" id="IPR023378">
    <property type="entry name" value="YheA/YmcA-like_dom_sf"/>
</dbReference>
<protein>
    <recommendedName>
        <fullName evidence="4">Cell fate regulator YmcA, YheA/YmcA/DUF963 family (Controls sporulation, competence, biofilm development)</fullName>
    </recommendedName>
</protein>
<dbReference type="RefSeq" id="WP_188531960.1">
    <property type="nucleotide sequence ID" value="NZ_BMGR01000010.1"/>
</dbReference>
<feature type="region of interest" description="Disordered" evidence="1">
    <location>
        <begin position="1"/>
        <end position="23"/>
    </location>
</feature>
<comment type="caution">
    <text evidence="2">The sequence shown here is derived from an EMBL/GenBank/DDBJ whole genome shotgun (WGS) entry which is preliminary data.</text>
</comment>